<dbReference type="NCBIfam" id="TIGR04183">
    <property type="entry name" value="Por_Secre_tail"/>
    <property type="match status" value="1"/>
</dbReference>
<accession>A0A2U2XAJ6</accession>
<comment type="caution">
    <text evidence="4">The sequence shown here is derived from an EMBL/GenBank/DDBJ whole genome shotgun (WGS) entry which is preliminary data.</text>
</comment>
<keyword evidence="1 2" id="KW-0732">Signal</keyword>
<dbReference type="InterPro" id="IPR013320">
    <property type="entry name" value="ConA-like_dom_sf"/>
</dbReference>
<gene>
    <name evidence="4" type="ORF">DIT68_12935</name>
</gene>
<dbReference type="PROSITE" id="PS50853">
    <property type="entry name" value="FN3"/>
    <property type="match status" value="2"/>
</dbReference>
<dbReference type="Pfam" id="PF00041">
    <property type="entry name" value="fn3"/>
    <property type="match status" value="2"/>
</dbReference>
<evidence type="ECO:0000256" key="1">
    <source>
        <dbReference type="ARBA" id="ARBA00022729"/>
    </source>
</evidence>
<dbReference type="InterPro" id="IPR036116">
    <property type="entry name" value="FN3_sf"/>
</dbReference>
<dbReference type="InterPro" id="IPR003961">
    <property type="entry name" value="FN3_dom"/>
</dbReference>
<name>A0A2U2XAJ6_9FLAO</name>
<dbReference type="Pfam" id="PF18962">
    <property type="entry name" value="Por_Secre_tail"/>
    <property type="match status" value="1"/>
</dbReference>
<evidence type="ECO:0000259" key="3">
    <source>
        <dbReference type="PROSITE" id="PS50853"/>
    </source>
</evidence>
<evidence type="ECO:0000256" key="2">
    <source>
        <dbReference type="SAM" id="SignalP"/>
    </source>
</evidence>
<keyword evidence="5" id="KW-1185">Reference proteome</keyword>
<protein>
    <recommendedName>
        <fullName evidence="3">Fibronectin type-III domain-containing protein</fullName>
    </recommendedName>
</protein>
<feature type="domain" description="Fibronectin type-III" evidence="3">
    <location>
        <begin position="174"/>
        <end position="264"/>
    </location>
</feature>
<dbReference type="Gene3D" id="2.60.40.10">
    <property type="entry name" value="Immunoglobulins"/>
    <property type="match status" value="2"/>
</dbReference>
<reference evidence="4 5" key="1">
    <citation type="submission" date="2018-05" db="EMBL/GenBank/DDBJ databases">
        <title>Brumimicrobium oceani sp. nov., isolated from coastal sediment.</title>
        <authorList>
            <person name="Kou Y."/>
        </authorList>
    </citation>
    <scope>NUCLEOTIDE SEQUENCE [LARGE SCALE GENOMIC DNA]</scope>
    <source>
        <strain evidence="4 5">C305</strain>
    </source>
</reference>
<dbReference type="EMBL" id="QFRJ01000011">
    <property type="protein sequence ID" value="PWH84825.1"/>
    <property type="molecule type" value="Genomic_DNA"/>
</dbReference>
<proteinExistence type="predicted"/>
<dbReference type="Pfam" id="PF20009">
    <property type="entry name" value="GEVED"/>
    <property type="match status" value="2"/>
</dbReference>
<evidence type="ECO:0000313" key="4">
    <source>
        <dbReference type="EMBL" id="PWH84825.1"/>
    </source>
</evidence>
<dbReference type="Proteomes" id="UP000245370">
    <property type="component" value="Unassembled WGS sequence"/>
</dbReference>
<dbReference type="SUPFAM" id="SSF49899">
    <property type="entry name" value="Concanavalin A-like lectins/glucanases"/>
    <property type="match status" value="1"/>
</dbReference>
<feature type="signal peptide" evidence="2">
    <location>
        <begin position="1"/>
        <end position="23"/>
    </location>
</feature>
<sequence length="923" mass="99149">MKKNILSGLLLFAAAMFGTNVQAQTYCTVSTDYTFDYLSAVSSNLAVSNVSYSASTQPAGSYADETTQTFESFETQTFEINTSYVGGGNGVNIWVDWNNDFTFDPAELMASLADGNANKTLMVTVPVGTPVGDYRMRVRGQYGSTANPPACGQVLYGSTIDFKLSIVAPPTCLPPTGLTASNISATSADLSWTENNGATTWEVEYGVAGFTPGSGTLSGPITTNPYTVAISANTAYEFYVQTDCGGGDFSTWAGPYYFDNTYCTPSYSSTSEYLSLVETNGAIVDASFTATAQPTGGYSDETAQVIEAYETMLFDLTTTYTPSFGNSVAVWVDWNQDFNFDASELLSLGQNSNATIVQQLTIPAGTPQGNYRMRVRGIYGSFSTPVPCGSATWGTAVDFTLNIIAPPSCLPVMDIDTVNVSTTSVELTWTELNSATSWEIEYGPAGFTPGSGTFATATSNPFVITGLNPSSEYDFYVQSDCGGGDSSAWRGPYSVYTDCGIALAPYSETFSSGIQPQCWDNLSSAPGSANTFWKFTGAPGYGATANGRAAGTYAWTDGSTPTPDSIMLVTPPIDLGALTTPYLAFEWFSNNTTNPGDNNPMIVEVYDGSTWTYLDTLAGDSTEWMFVNYDLSAFMNDTIQVRFMVNQTTTTSSAFYNDVLLDNVVIDDCISLGGQDGSLDVCRLDNTVNLEDNIIVKPNGGGNWSFPDQSAYLVDDTIFNVQYLPVGTYEVFYVERAVCYDTTLAIINVFGPSSAGTDGTVTVCKNAPIDLFSALSGSVDMGGDWYDFSNTLLNTAQPKAQNIPGQYNFNYVVTNGVCPADTALVEVSVLGDCDWLSIGEEMFAEISVFPNPATSFLTISNPANTSSLKVEMLDMNGRVVLVENKELNNASESTLSIDHLEKGIYTMRIYNNEGQKTFKIVKQ</sequence>
<dbReference type="SUPFAM" id="SSF49265">
    <property type="entry name" value="Fibronectin type III"/>
    <property type="match status" value="2"/>
</dbReference>
<dbReference type="RefSeq" id="WP_109360232.1">
    <property type="nucleotide sequence ID" value="NZ_QFRJ01000011.1"/>
</dbReference>
<dbReference type="InterPro" id="IPR013783">
    <property type="entry name" value="Ig-like_fold"/>
</dbReference>
<evidence type="ECO:0000313" key="5">
    <source>
        <dbReference type="Proteomes" id="UP000245370"/>
    </source>
</evidence>
<dbReference type="AlphaFoldDB" id="A0A2U2XAJ6"/>
<dbReference type="Gene3D" id="2.60.120.200">
    <property type="match status" value="1"/>
</dbReference>
<feature type="chain" id="PRO_5015428179" description="Fibronectin type-III domain-containing protein" evidence="2">
    <location>
        <begin position="24"/>
        <end position="923"/>
    </location>
</feature>
<dbReference type="SMART" id="SM00060">
    <property type="entry name" value="FN3"/>
    <property type="match status" value="2"/>
</dbReference>
<dbReference type="OrthoDB" id="975384at2"/>
<dbReference type="GO" id="GO:0005975">
    <property type="term" value="P:carbohydrate metabolic process"/>
    <property type="evidence" value="ECO:0007669"/>
    <property type="project" value="UniProtKB-ARBA"/>
</dbReference>
<organism evidence="4 5">
    <name type="scientific">Brumimicrobium oceani</name>
    <dbReference type="NCBI Taxonomy" id="2100725"/>
    <lineage>
        <taxon>Bacteria</taxon>
        <taxon>Pseudomonadati</taxon>
        <taxon>Bacteroidota</taxon>
        <taxon>Flavobacteriia</taxon>
        <taxon>Flavobacteriales</taxon>
        <taxon>Crocinitomicaceae</taxon>
        <taxon>Brumimicrobium</taxon>
    </lineage>
</organism>
<reference evidence="4 5" key="2">
    <citation type="submission" date="2018-05" db="EMBL/GenBank/DDBJ databases">
        <authorList>
            <person name="Lanie J.A."/>
            <person name="Ng W.-L."/>
            <person name="Kazmierczak K.M."/>
            <person name="Andrzejewski T.M."/>
            <person name="Davidsen T.M."/>
            <person name="Wayne K.J."/>
            <person name="Tettelin H."/>
            <person name="Glass J.I."/>
            <person name="Rusch D."/>
            <person name="Podicherti R."/>
            <person name="Tsui H.-C.T."/>
            <person name="Winkler M.E."/>
        </authorList>
    </citation>
    <scope>NUCLEOTIDE SEQUENCE [LARGE SCALE GENOMIC DNA]</scope>
    <source>
        <strain evidence="4 5">C305</strain>
    </source>
</reference>
<feature type="domain" description="Fibronectin type-III" evidence="3">
    <location>
        <begin position="411"/>
        <end position="500"/>
    </location>
</feature>
<dbReference type="InterPro" id="IPR026444">
    <property type="entry name" value="Secre_tail"/>
</dbReference>
<dbReference type="GO" id="GO:0004553">
    <property type="term" value="F:hydrolase activity, hydrolyzing O-glycosyl compounds"/>
    <property type="evidence" value="ECO:0007669"/>
    <property type="project" value="UniProtKB-ARBA"/>
</dbReference>
<dbReference type="CDD" id="cd00063">
    <property type="entry name" value="FN3"/>
    <property type="match status" value="2"/>
</dbReference>
<dbReference type="InterPro" id="IPR045474">
    <property type="entry name" value="GEVED"/>
</dbReference>